<dbReference type="Gene3D" id="1.10.357.10">
    <property type="entry name" value="Tetracycline Repressor, domain 2"/>
    <property type="match status" value="1"/>
</dbReference>
<evidence type="ECO:0000256" key="3">
    <source>
        <dbReference type="ARBA" id="ARBA00023125"/>
    </source>
</evidence>
<dbReference type="PANTHER" id="PTHR30055">
    <property type="entry name" value="HTH-TYPE TRANSCRIPTIONAL REGULATOR RUTR"/>
    <property type="match status" value="1"/>
</dbReference>
<keyword evidence="1" id="KW-0678">Repressor</keyword>
<dbReference type="PANTHER" id="PTHR30055:SF151">
    <property type="entry name" value="TRANSCRIPTIONAL REGULATORY PROTEIN"/>
    <property type="match status" value="1"/>
</dbReference>
<organism evidence="8 9">
    <name type="scientific">Microbacterium azadirachtae</name>
    <dbReference type="NCBI Taxonomy" id="582680"/>
    <lineage>
        <taxon>Bacteria</taxon>
        <taxon>Bacillati</taxon>
        <taxon>Actinomycetota</taxon>
        <taxon>Actinomycetes</taxon>
        <taxon>Micrococcales</taxon>
        <taxon>Microbacteriaceae</taxon>
        <taxon>Microbacterium</taxon>
    </lineage>
</organism>
<dbReference type="InterPro" id="IPR004111">
    <property type="entry name" value="Repressor_TetR_C"/>
</dbReference>
<dbReference type="GO" id="GO:0045892">
    <property type="term" value="P:negative regulation of DNA-templated transcription"/>
    <property type="evidence" value="ECO:0007669"/>
    <property type="project" value="InterPro"/>
</dbReference>
<keyword evidence="3 5" id="KW-0238">DNA-binding</keyword>
<gene>
    <name evidence="8" type="ORF">SAMN04488591_2023</name>
</gene>
<dbReference type="SUPFAM" id="SSF46689">
    <property type="entry name" value="Homeodomain-like"/>
    <property type="match status" value="1"/>
</dbReference>
<evidence type="ECO:0000256" key="6">
    <source>
        <dbReference type="SAM" id="MobiDB-lite"/>
    </source>
</evidence>
<dbReference type="Pfam" id="PF02909">
    <property type="entry name" value="TetR_C_1"/>
    <property type="match status" value="1"/>
</dbReference>
<evidence type="ECO:0000259" key="7">
    <source>
        <dbReference type="PROSITE" id="PS50977"/>
    </source>
</evidence>
<keyword evidence="2" id="KW-0805">Transcription regulation</keyword>
<dbReference type="Proteomes" id="UP000198877">
    <property type="component" value="Unassembled WGS sequence"/>
</dbReference>
<name>A0A1I6HQJ0_9MICO</name>
<proteinExistence type="predicted"/>
<evidence type="ECO:0000256" key="2">
    <source>
        <dbReference type="ARBA" id="ARBA00023015"/>
    </source>
</evidence>
<dbReference type="GO" id="GO:0003700">
    <property type="term" value="F:DNA-binding transcription factor activity"/>
    <property type="evidence" value="ECO:0007669"/>
    <property type="project" value="TreeGrafter"/>
</dbReference>
<dbReference type="PRINTS" id="PR00400">
    <property type="entry name" value="TETREPRESSOR"/>
</dbReference>
<dbReference type="Pfam" id="PF00440">
    <property type="entry name" value="TetR_N"/>
    <property type="match status" value="1"/>
</dbReference>
<feature type="domain" description="HTH tetR-type" evidence="7">
    <location>
        <begin position="24"/>
        <end position="84"/>
    </location>
</feature>
<dbReference type="InterPro" id="IPR036271">
    <property type="entry name" value="Tet_transcr_reg_TetR-rel_C_sf"/>
</dbReference>
<accession>A0A1I6HQJ0</accession>
<dbReference type="Gene3D" id="1.10.10.60">
    <property type="entry name" value="Homeodomain-like"/>
    <property type="match status" value="1"/>
</dbReference>
<dbReference type="GO" id="GO:0046677">
    <property type="term" value="P:response to antibiotic"/>
    <property type="evidence" value="ECO:0007669"/>
    <property type="project" value="InterPro"/>
</dbReference>
<feature type="region of interest" description="Disordered" evidence="6">
    <location>
        <begin position="1"/>
        <end position="24"/>
    </location>
</feature>
<protein>
    <submittedName>
        <fullName evidence="8">DNA-binding transcriptional regulator, AcrR family</fullName>
    </submittedName>
</protein>
<evidence type="ECO:0000256" key="5">
    <source>
        <dbReference type="PROSITE-ProRule" id="PRU00335"/>
    </source>
</evidence>
<dbReference type="InterPro" id="IPR050109">
    <property type="entry name" value="HTH-type_TetR-like_transc_reg"/>
</dbReference>
<dbReference type="InterPro" id="IPR003012">
    <property type="entry name" value="Tet_transcr_reg_TetR"/>
</dbReference>
<evidence type="ECO:0000313" key="8">
    <source>
        <dbReference type="EMBL" id="SFR56637.1"/>
    </source>
</evidence>
<dbReference type="SUPFAM" id="SSF48498">
    <property type="entry name" value="Tetracyclin repressor-like, C-terminal domain"/>
    <property type="match status" value="1"/>
</dbReference>
<dbReference type="GO" id="GO:0000976">
    <property type="term" value="F:transcription cis-regulatory region binding"/>
    <property type="evidence" value="ECO:0007669"/>
    <property type="project" value="TreeGrafter"/>
</dbReference>
<dbReference type="PROSITE" id="PS50977">
    <property type="entry name" value="HTH_TETR_2"/>
    <property type="match status" value="1"/>
</dbReference>
<dbReference type="InterPro" id="IPR009057">
    <property type="entry name" value="Homeodomain-like_sf"/>
</dbReference>
<evidence type="ECO:0000256" key="1">
    <source>
        <dbReference type="ARBA" id="ARBA00022491"/>
    </source>
</evidence>
<dbReference type="RefSeq" id="WP_091738427.1">
    <property type="nucleotide sequence ID" value="NZ_FOYR01000002.1"/>
</dbReference>
<evidence type="ECO:0000313" key="9">
    <source>
        <dbReference type="Proteomes" id="UP000198877"/>
    </source>
</evidence>
<evidence type="ECO:0000256" key="4">
    <source>
        <dbReference type="ARBA" id="ARBA00023163"/>
    </source>
</evidence>
<dbReference type="InterPro" id="IPR001647">
    <property type="entry name" value="HTH_TetR"/>
</dbReference>
<dbReference type="EMBL" id="FOYR01000002">
    <property type="protein sequence ID" value="SFR56637.1"/>
    <property type="molecule type" value="Genomic_DNA"/>
</dbReference>
<reference evidence="9" key="1">
    <citation type="submission" date="2016-10" db="EMBL/GenBank/DDBJ databases">
        <authorList>
            <person name="Varghese N."/>
            <person name="Submissions S."/>
        </authorList>
    </citation>
    <scope>NUCLEOTIDE SEQUENCE [LARGE SCALE GENOMIC DNA]</scope>
    <source>
        <strain evidence="9">CL127</strain>
    </source>
</reference>
<keyword evidence="4" id="KW-0804">Transcription</keyword>
<sequence length="240" mass="25774">MASTPQQSDGPVRPRGPRTRSRASHSLESVLAGAVEILDESGAQGLTIRALATRLGGGVASVYWYVSGRDELLDLAADSVLAGVLEATADVGGGDPIEDIRSIALTMFDAIVDRPWLGAYALRDTTSQIHSLQLYERIGEHVMRLDLTPRQTFHATSAVVGYVIGTAADLGQEPPAAVVSGEVSREEYLASATAQWRGLDAAEYPFIHHILDEFDGHDDRDQFLGGLDLLLAGLRLQAQR</sequence>
<dbReference type="AlphaFoldDB" id="A0A1I6HQJ0"/>
<feature type="DNA-binding region" description="H-T-H motif" evidence="5">
    <location>
        <begin position="47"/>
        <end position="66"/>
    </location>
</feature>